<protein>
    <submittedName>
        <fullName evidence="2">Uncharacterized protein</fullName>
    </submittedName>
</protein>
<name>A0A8S1LCH0_PARPR</name>
<evidence type="ECO:0000313" key="3">
    <source>
        <dbReference type="Proteomes" id="UP000688137"/>
    </source>
</evidence>
<proteinExistence type="predicted"/>
<evidence type="ECO:0000256" key="1">
    <source>
        <dbReference type="SAM" id="SignalP"/>
    </source>
</evidence>
<accession>A0A8S1LCH0</accession>
<feature type="chain" id="PRO_5035748457" evidence="1">
    <location>
        <begin position="16"/>
        <end position="132"/>
    </location>
</feature>
<dbReference type="OMA" id="AKWNGVE"/>
<feature type="signal peptide" evidence="1">
    <location>
        <begin position="1"/>
        <end position="15"/>
    </location>
</feature>
<dbReference type="Proteomes" id="UP000688137">
    <property type="component" value="Unassembled WGS sequence"/>
</dbReference>
<organism evidence="2 3">
    <name type="scientific">Paramecium primaurelia</name>
    <dbReference type="NCBI Taxonomy" id="5886"/>
    <lineage>
        <taxon>Eukaryota</taxon>
        <taxon>Sar</taxon>
        <taxon>Alveolata</taxon>
        <taxon>Ciliophora</taxon>
        <taxon>Intramacronucleata</taxon>
        <taxon>Oligohymenophorea</taxon>
        <taxon>Peniculida</taxon>
        <taxon>Parameciidae</taxon>
        <taxon>Paramecium</taxon>
    </lineage>
</organism>
<dbReference type="AlphaFoldDB" id="A0A8S1LCH0"/>
<evidence type="ECO:0000313" key="2">
    <source>
        <dbReference type="EMBL" id="CAD8064231.1"/>
    </source>
</evidence>
<reference evidence="2" key="1">
    <citation type="submission" date="2021-01" db="EMBL/GenBank/DDBJ databases">
        <authorList>
            <consortium name="Genoscope - CEA"/>
            <person name="William W."/>
        </authorList>
    </citation>
    <scope>NUCLEOTIDE SEQUENCE</scope>
</reference>
<dbReference type="EMBL" id="CAJJDM010000035">
    <property type="protein sequence ID" value="CAD8064231.1"/>
    <property type="molecule type" value="Genomic_DNA"/>
</dbReference>
<keyword evidence="3" id="KW-1185">Reference proteome</keyword>
<keyword evidence="1" id="KW-0732">Signal</keyword>
<gene>
    <name evidence="2" type="ORF">PPRIM_AZ9-3.1.T0360022</name>
</gene>
<sequence>MKYCLIILIVVSTFAAIPTKVTNCMADPKIVFTSATFSVQPAKGVDETITLFGNANQHAELTNVLLKAKWNGVEAFEDNYPEDEVYDKGDPVSYALTQNFPTYTPSGKISCQFWFQNAKGTNFACAEISFVV</sequence>
<comment type="caution">
    <text evidence="2">The sequence shown here is derived from an EMBL/GenBank/DDBJ whole genome shotgun (WGS) entry which is preliminary data.</text>
</comment>